<proteinExistence type="predicted"/>
<dbReference type="Proteomes" id="UP001595615">
    <property type="component" value="Unassembled WGS sequence"/>
</dbReference>
<dbReference type="InterPro" id="IPR010064">
    <property type="entry name" value="HK97-gp10_tail"/>
</dbReference>
<keyword evidence="2" id="KW-1185">Reference proteome</keyword>
<protein>
    <submittedName>
        <fullName evidence="1">HK97 gp10 family phage protein</fullName>
    </submittedName>
</protein>
<accession>A0ABV7X9E8</accession>
<reference evidence="2" key="1">
    <citation type="journal article" date="2019" name="Int. J. Syst. Evol. Microbiol.">
        <title>The Global Catalogue of Microorganisms (GCM) 10K type strain sequencing project: providing services to taxonomists for standard genome sequencing and annotation.</title>
        <authorList>
            <consortium name="The Broad Institute Genomics Platform"/>
            <consortium name="The Broad Institute Genome Sequencing Center for Infectious Disease"/>
            <person name="Wu L."/>
            <person name="Ma J."/>
        </authorList>
    </citation>
    <scope>NUCLEOTIDE SEQUENCE [LARGE SCALE GENOMIC DNA]</scope>
    <source>
        <strain evidence="2">KCTC 42644</strain>
    </source>
</reference>
<evidence type="ECO:0000313" key="1">
    <source>
        <dbReference type="EMBL" id="MFC3711269.1"/>
    </source>
</evidence>
<dbReference type="EMBL" id="JBHRXV010000001">
    <property type="protein sequence ID" value="MFC3711269.1"/>
    <property type="molecule type" value="Genomic_DNA"/>
</dbReference>
<name>A0ABV7X9E8_9SPHN</name>
<comment type="caution">
    <text evidence="1">The sequence shown here is derived from an EMBL/GenBank/DDBJ whole genome shotgun (WGS) entry which is preliminary data.</text>
</comment>
<evidence type="ECO:0000313" key="2">
    <source>
        <dbReference type="Proteomes" id="UP001595615"/>
    </source>
</evidence>
<sequence>MSGLATHLARLQRLGSGALSEAADVVIGEGAAALAEAARAAAGEGSLAAGINSARTGAGSAEVRSSASHAAVMEFGTSKTPGRPHLRPAAAQLRGLIAAKLAQAVRRVVRGG</sequence>
<organism evidence="1 2">
    <name type="scientific">Sphingoaurantiacus capsulatus</name>
    <dbReference type="NCBI Taxonomy" id="1771310"/>
    <lineage>
        <taxon>Bacteria</taxon>
        <taxon>Pseudomonadati</taxon>
        <taxon>Pseudomonadota</taxon>
        <taxon>Alphaproteobacteria</taxon>
        <taxon>Sphingomonadales</taxon>
        <taxon>Sphingosinicellaceae</taxon>
        <taxon>Sphingoaurantiacus</taxon>
    </lineage>
</organism>
<dbReference type="RefSeq" id="WP_380855852.1">
    <property type="nucleotide sequence ID" value="NZ_JBHRXV010000001.1"/>
</dbReference>
<gene>
    <name evidence="1" type="ORF">ACFOMD_01720</name>
</gene>
<dbReference type="Pfam" id="PF04883">
    <property type="entry name" value="HK97-gp10_like"/>
    <property type="match status" value="1"/>
</dbReference>